<comment type="caution">
    <text evidence="1">The sequence shown here is derived from an EMBL/GenBank/DDBJ whole genome shotgun (WGS) entry which is preliminary data.</text>
</comment>
<evidence type="ECO:0008006" key="3">
    <source>
        <dbReference type="Google" id="ProtNLM"/>
    </source>
</evidence>
<evidence type="ECO:0000313" key="2">
    <source>
        <dbReference type="Proteomes" id="UP001621964"/>
    </source>
</evidence>
<proteinExistence type="predicted"/>
<dbReference type="Proteomes" id="UP001621964">
    <property type="component" value="Unassembled WGS sequence"/>
</dbReference>
<organism evidence="1 2">
    <name type="scientific">Neisseria oralis</name>
    <dbReference type="NCBI Taxonomy" id="1107316"/>
    <lineage>
        <taxon>Bacteria</taxon>
        <taxon>Pseudomonadati</taxon>
        <taxon>Pseudomonadota</taxon>
        <taxon>Betaproteobacteria</taxon>
        <taxon>Neisseriales</taxon>
        <taxon>Neisseriaceae</taxon>
        <taxon>Neisseria</taxon>
    </lineage>
</organism>
<accession>A0ABW8Q803</accession>
<reference evidence="1 2" key="1">
    <citation type="submission" date="2024-11" db="EMBL/GenBank/DDBJ databases">
        <authorList>
            <person name="Mikucki A.G."/>
            <person name="Kahler C.M."/>
        </authorList>
    </citation>
    <scope>NUCLEOTIDE SEQUENCE [LARGE SCALE GENOMIC DNA]</scope>
    <source>
        <strain evidence="1 2">EXNM717</strain>
    </source>
</reference>
<protein>
    <recommendedName>
        <fullName evidence="3">Lipoprotein</fullName>
    </recommendedName>
</protein>
<sequence length="150" mass="16730">MKQKYILAAAASVMLLNACGTSSKIKLVKPEEAANIRHVCIIKNPKVTRQADLDKLFAAALEKQGISSEILSPDQRQRLYGPECRYNLRYFRVAGNAETIRKADVILRTPDYVVSSLGYSSDDEKSYRTSPDLQRQVDGIVARLLGKKAE</sequence>
<dbReference type="RefSeq" id="WP_009173330.1">
    <property type="nucleotide sequence ID" value="NZ_CAUJQB010000372.1"/>
</dbReference>
<name>A0ABW8Q803_9NEIS</name>
<keyword evidence="2" id="KW-1185">Reference proteome</keyword>
<evidence type="ECO:0000313" key="1">
    <source>
        <dbReference type="EMBL" id="MFK7642956.1"/>
    </source>
</evidence>
<gene>
    <name evidence="1" type="ORF">ACI43T_10765</name>
</gene>
<dbReference type="EMBL" id="JBJGEB010000014">
    <property type="protein sequence ID" value="MFK7642956.1"/>
    <property type="molecule type" value="Genomic_DNA"/>
</dbReference>